<keyword evidence="4 7" id="KW-0808">Transferase</keyword>
<dbReference type="Gene3D" id="3.40.50.11720">
    <property type="entry name" value="3-Deoxy-D-manno-octulosonic-acid transferase, N-terminal domain"/>
    <property type="match status" value="1"/>
</dbReference>
<evidence type="ECO:0000313" key="9">
    <source>
        <dbReference type="EMBL" id="TLG92304.1"/>
    </source>
</evidence>
<dbReference type="InterPro" id="IPR039901">
    <property type="entry name" value="Kdotransferase"/>
</dbReference>
<evidence type="ECO:0000256" key="5">
    <source>
        <dbReference type="ARBA" id="ARBA00031445"/>
    </source>
</evidence>
<evidence type="ECO:0000259" key="8">
    <source>
        <dbReference type="Pfam" id="PF04413"/>
    </source>
</evidence>
<comment type="catalytic activity">
    <reaction evidence="6 7">
        <text>lipid IVA (E. coli) + CMP-3-deoxy-beta-D-manno-octulosonate = alpha-Kdo-(2-&gt;6)-lipid IVA (E. coli) + CMP + H(+)</text>
        <dbReference type="Rhea" id="RHEA:28066"/>
        <dbReference type="ChEBI" id="CHEBI:15378"/>
        <dbReference type="ChEBI" id="CHEBI:58603"/>
        <dbReference type="ChEBI" id="CHEBI:60364"/>
        <dbReference type="ChEBI" id="CHEBI:60377"/>
        <dbReference type="ChEBI" id="CHEBI:85987"/>
        <dbReference type="EC" id="2.4.99.12"/>
    </reaction>
</comment>
<dbReference type="PANTHER" id="PTHR42755">
    <property type="entry name" value="3-DEOXY-MANNO-OCTULOSONATE CYTIDYLYLTRANSFERASE"/>
    <property type="match status" value="1"/>
</dbReference>
<accession>A0ABY2UCL9</accession>
<evidence type="ECO:0000256" key="6">
    <source>
        <dbReference type="ARBA" id="ARBA00049183"/>
    </source>
</evidence>
<keyword evidence="7" id="KW-1003">Cell membrane</keyword>
<evidence type="ECO:0000256" key="1">
    <source>
        <dbReference type="ARBA" id="ARBA00004713"/>
    </source>
</evidence>
<keyword evidence="7" id="KW-0448">Lipopolysaccharide biosynthesis</keyword>
<protein>
    <recommendedName>
        <fullName evidence="3 7">3-deoxy-D-manno-octulosonic acid transferase</fullName>
        <shortName evidence="7">Kdo transferase</shortName>
        <ecNumber evidence="2 7">2.4.99.12</ecNumber>
    </recommendedName>
    <alternativeName>
        <fullName evidence="5 7">Lipid IV(A) 3-deoxy-D-manno-octulosonic acid transferase</fullName>
    </alternativeName>
</protein>
<proteinExistence type="inferred from homology"/>
<organism evidence="9 10">
    <name type="scientific">Pseudomonas edaphica</name>
    <dbReference type="NCBI Taxonomy" id="2006980"/>
    <lineage>
        <taxon>Bacteria</taxon>
        <taxon>Pseudomonadati</taxon>
        <taxon>Pseudomonadota</taxon>
        <taxon>Gammaproteobacteria</taxon>
        <taxon>Pseudomonadales</taxon>
        <taxon>Pseudomonadaceae</taxon>
        <taxon>Pseudomonas</taxon>
    </lineage>
</organism>
<gene>
    <name evidence="9" type="ORF">FEM54_09095</name>
</gene>
<dbReference type="Proteomes" id="UP000304941">
    <property type="component" value="Unassembled WGS sequence"/>
</dbReference>
<comment type="subcellular location">
    <subcellularLocation>
        <location evidence="7">Cell membrane</location>
    </subcellularLocation>
</comment>
<dbReference type="Pfam" id="PF04413">
    <property type="entry name" value="Glycos_transf_N"/>
    <property type="match status" value="1"/>
</dbReference>
<dbReference type="InterPro" id="IPR038107">
    <property type="entry name" value="Glycos_transf_N_sf"/>
</dbReference>
<evidence type="ECO:0000256" key="2">
    <source>
        <dbReference type="ARBA" id="ARBA00012621"/>
    </source>
</evidence>
<keyword evidence="10" id="KW-1185">Reference proteome</keyword>
<dbReference type="EMBL" id="VBVZ01000099">
    <property type="protein sequence ID" value="TLG92304.1"/>
    <property type="molecule type" value="Genomic_DNA"/>
</dbReference>
<feature type="domain" description="3-deoxy-D-manno-octulosonic-acid transferase N-terminal" evidence="8">
    <location>
        <begin position="34"/>
        <end position="122"/>
    </location>
</feature>
<name>A0ABY2UCL9_9PSED</name>
<feature type="non-terminal residue" evidence="9">
    <location>
        <position position="122"/>
    </location>
</feature>
<keyword evidence="7" id="KW-0472">Membrane</keyword>
<dbReference type="GO" id="GO:0016740">
    <property type="term" value="F:transferase activity"/>
    <property type="evidence" value="ECO:0007669"/>
    <property type="project" value="UniProtKB-KW"/>
</dbReference>
<evidence type="ECO:0000256" key="7">
    <source>
        <dbReference type="RuleBase" id="RU365103"/>
    </source>
</evidence>
<reference evidence="9 10" key="1">
    <citation type="submission" date="2019-05" db="EMBL/GenBank/DDBJ databases">
        <title>Pseudomonas edaphica sp. nov., isolated from rhizospheric soil of Cistus ladanifer L. in Spain.</title>
        <authorList>
            <person name="Peix A."/>
        </authorList>
    </citation>
    <scope>NUCLEOTIDE SEQUENCE [LARGE SCALE GENOMIC DNA]</scope>
    <source>
        <strain evidence="9 10">RD25</strain>
    </source>
</reference>
<comment type="similarity">
    <text evidence="7">Belongs to the glycosyltransferase group 1 family.</text>
</comment>
<comment type="pathway">
    <text evidence="1 7">Bacterial outer membrane biogenesis; LPS core biosynthesis.</text>
</comment>
<dbReference type="EC" id="2.4.99.12" evidence="2 7"/>
<comment type="caution">
    <text evidence="9">The sequence shown here is derived from an EMBL/GenBank/DDBJ whole genome shotgun (WGS) entry which is preliminary data.</text>
</comment>
<evidence type="ECO:0000313" key="10">
    <source>
        <dbReference type="Proteomes" id="UP000304941"/>
    </source>
</evidence>
<evidence type="ECO:0000256" key="3">
    <source>
        <dbReference type="ARBA" id="ARBA00019077"/>
    </source>
</evidence>
<dbReference type="PANTHER" id="PTHR42755:SF1">
    <property type="entry name" value="3-DEOXY-D-MANNO-OCTULOSONIC ACID TRANSFERASE, MITOCHONDRIAL-RELATED"/>
    <property type="match status" value="1"/>
</dbReference>
<comment type="function">
    <text evidence="7">Involved in lipopolysaccharide (LPS) biosynthesis. Catalyzes the transfer of 3-deoxy-D-manno-octulosonate (Kdo) residue(s) from CMP-Kdo to lipid IV(A), the tetraacyldisaccharide-1,4'-bisphosphate precursor of lipid A.</text>
</comment>
<sequence>MNRTLYSCLFYLALPLVALRLWLRARKAPAYAKRIGERFSYGLPVMQPGGIWVHAVSVGESIAAAPMIRGLMERHPTLPITVTCMTPTGSERIQALFANEPRIQHCYLPYDLPCAAKRFLDR</sequence>
<dbReference type="RefSeq" id="WP_276614447.1">
    <property type="nucleotide sequence ID" value="NZ_VBVZ01000099.1"/>
</dbReference>
<evidence type="ECO:0000256" key="4">
    <source>
        <dbReference type="ARBA" id="ARBA00022679"/>
    </source>
</evidence>
<dbReference type="InterPro" id="IPR007507">
    <property type="entry name" value="Glycos_transf_N"/>
</dbReference>